<evidence type="ECO:0008006" key="3">
    <source>
        <dbReference type="Google" id="ProtNLM"/>
    </source>
</evidence>
<dbReference type="EMBL" id="AQHW01000017">
    <property type="protein sequence ID" value="KKB54197.1"/>
    <property type="molecule type" value="Genomic_DNA"/>
</dbReference>
<dbReference type="InterPro" id="IPR045738">
    <property type="entry name" value="DUF6088"/>
</dbReference>
<proteinExistence type="predicted"/>
<name>A0A0F5J9V2_9BACT</name>
<evidence type="ECO:0000313" key="2">
    <source>
        <dbReference type="Proteomes" id="UP000033035"/>
    </source>
</evidence>
<dbReference type="AlphaFoldDB" id="A0A0F5J9V2"/>
<protein>
    <recommendedName>
        <fullName evidence="3">AbiEi antitoxin C-terminal domain-containing protein</fullName>
    </recommendedName>
</protein>
<reference evidence="1 2" key="1">
    <citation type="submission" date="2013-04" db="EMBL/GenBank/DDBJ databases">
        <title>The Genome Sequence of Parabacteroides gordonii DSM 23371.</title>
        <authorList>
            <consortium name="The Broad Institute Genomics Platform"/>
            <person name="Earl A."/>
            <person name="Ward D."/>
            <person name="Feldgarden M."/>
            <person name="Gevers D."/>
            <person name="Martens E."/>
            <person name="Sakamoto M."/>
            <person name="Benno Y."/>
            <person name="Suzuki N."/>
            <person name="Matsunaga N."/>
            <person name="Koshihara K."/>
            <person name="Seki M."/>
            <person name="Komiya H."/>
            <person name="Walker B."/>
            <person name="Young S."/>
            <person name="Zeng Q."/>
            <person name="Gargeya S."/>
            <person name="Fitzgerald M."/>
            <person name="Haas B."/>
            <person name="Abouelleil A."/>
            <person name="Allen A.W."/>
            <person name="Alvarado L."/>
            <person name="Arachchi H.M."/>
            <person name="Berlin A.M."/>
            <person name="Chapman S.B."/>
            <person name="Gainer-Dewar J."/>
            <person name="Goldberg J."/>
            <person name="Griggs A."/>
            <person name="Gujja S."/>
            <person name="Hansen M."/>
            <person name="Howarth C."/>
            <person name="Imamovic A."/>
            <person name="Ireland A."/>
            <person name="Larimer J."/>
            <person name="McCowan C."/>
            <person name="Murphy C."/>
            <person name="Pearson M."/>
            <person name="Poon T.W."/>
            <person name="Priest M."/>
            <person name="Roberts A."/>
            <person name="Saif S."/>
            <person name="Shea T."/>
            <person name="Sisk P."/>
            <person name="Sykes S."/>
            <person name="Wortman J."/>
            <person name="Nusbaum C."/>
            <person name="Birren B."/>
        </authorList>
    </citation>
    <scope>NUCLEOTIDE SEQUENCE [LARGE SCALE GENOMIC DNA]</scope>
    <source>
        <strain evidence="1 2">MS-1</strain>
    </source>
</reference>
<evidence type="ECO:0000313" key="1">
    <source>
        <dbReference type="EMBL" id="KKB54197.1"/>
    </source>
</evidence>
<organism evidence="1 2">
    <name type="scientific">Parabacteroides gordonii MS-1 = DSM 23371</name>
    <dbReference type="NCBI Taxonomy" id="1203610"/>
    <lineage>
        <taxon>Bacteria</taxon>
        <taxon>Pseudomonadati</taxon>
        <taxon>Bacteroidota</taxon>
        <taxon>Bacteroidia</taxon>
        <taxon>Bacteroidales</taxon>
        <taxon>Tannerellaceae</taxon>
        <taxon>Parabacteroides</taxon>
    </lineage>
</organism>
<keyword evidence="2" id="KW-1185">Reference proteome</keyword>
<sequence>MTITREVQKLVENFQPDYVFTYQDLNLPPEWSESVIKMLNRLVNEGVIAKISKGRFYKPKKSVFGALKPKQEEIVKDLLEKDGEIIGYMTGYSVFNRLGLTTQIPNTIQIGTNVRKNKKQRGLFTISFVLQSNPITKDNIPLLQILDTIRFIKEIPDTTINQSCKRIIAIIQELEEGETNKLLILAEKYPPMARALFGAMVENIYGTNKAVSLWNTLNPLTTYKIGINEQVLPEIRKWRIE</sequence>
<accession>A0A0F5J9V2</accession>
<dbReference type="PATRIC" id="fig|1203610.3.peg.3852"/>
<dbReference type="RefSeq" id="WP_028728370.1">
    <property type="nucleotide sequence ID" value="NZ_AUAE01000029.1"/>
</dbReference>
<dbReference type="HOGENOM" id="CLU_097848_0_0_10"/>
<comment type="caution">
    <text evidence="1">The sequence shown here is derived from an EMBL/GenBank/DDBJ whole genome shotgun (WGS) entry which is preliminary data.</text>
</comment>
<dbReference type="Proteomes" id="UP000033035">
    <property type="component" value="Unassembled WGS sequence"/>
</dbReference>
<gene>
    <name evidence="1" type="ORF">HMPREF1536_03778</name>
</gene>
<dbReference type="Pfam" id="PF19570">
    <property type="entry name" value="DUF6088"/>
    <property type="match status" value="1"/>
</dbReference>
<dbReference type="STRING" id="1203610.HMPREF1536_03778"/>